<name>A0A6P5TUW9_PRUAV</name>
<feature type="domain" description="Disease resistance protein winged helix" evidence="3">
    <location>
        <begin position="1"/>
        <end position="38"/>
    </location>
</feature>
<dbReference type="Proteomes" id="UP000515124">
    <property type="component" value="Unplaced"/>
</dbReference>
<dbReference type="Gene3D" id="3.80.10.10">
    <property type="entry name" value="Ribonuclease Inhibitor"/>
    <property type="match status" value="2"/>
</dbReference>
<proteinExistence type="predicted"/>
<sequence length="511" mass="58315">MEELTKKYFDDLLSRSFFQRSRFGNSQFTMHDLINDLAMSVSRESYLRWEGGESHEVLKGVRHLSYARGHFDSAAKFEPLYEVKHLRTFLPLRLEHAWRNYISKRVLHELVPSLLCLRVLTLSHYKNIIELPDSIGKLIHLRYLDLSNTAIKRLPSTVCTLYSLQTLLLSYCFSLIELPIDMRKLINLRHLDFSGTQIQEMPVQMGRLKSLRTLTTFCVGKSNGSTIGELRELSHLEGKLSILKLNNVVDGRDALQANLKNKKDLKELELAWSSEDADHSEKGGLPTPNLTQLDFYKCDKLKSLPERIHTLTALQYLSIRNLPNLESIAEDGGLPPNLRSFSIRNCERLRASSSIVGDYCNWGLQALVSLDRFEIGGRGSDEILETLLKQQLLPTTLHYLSIEELSTLKSLDGKGLAQLTSLRELFISRCDSLEFLPGEALQHLTSLQELYISNCPSLQFLPEEGLPPSLSYLKIFRCSALEKRYQNKTGQDHWASISHIPCIEINDEVII</sequence>
<reference evidence="6" key="1">
    <citation type="submission" date="2025-08" db="UniProtKB">
        <authorList>
            <consortium name="RefSeq"/>
        </authorList>
    </citation>
    <scope>IDENTIFICATION</scope>
</reference>
<evidence type="ECO:0000256" key="1">
    <source>
        <dbReference type="ARBA" id="ARBA00022614"/>
    </source>
</evidence>
<evidence type="ECO:0000259" key="3">
    <source>
        <dbReference type="Pfam" id="PF23559"/>
    </source>
</evidence>
<evidence type="ECO:0000313" key="6">
    <source>
        <dbReference type="RefSeq" id="XP_021830619.1"/>
    </source>
</evidence>
<dbReference type="AlphaFoldDB" id="A0A6P5TUW9"/>
<keyword evidence="1" id="KW-0433">Leucine-rich repeat</keyword>
<dbReference type="SMART" id="SM00369">
    <property type="entry name" value="LRR_TYP"/>
    <property type="match status" value="4"/>
</dbReference>
<dbReference type="KEGG" id="pavi:110770727"/>
<protein>
    <submittedName>
        <fullName evidence="6">Disease resistance RPP13-like protein 1</fullName>
    </submittedName>
</protein>
<dbReference type="InterPro" id="IPR032675">
    <property type="entry name" value="LRR_dom_sf"/>
</dbReference>
<evidence type="ECO:0000259" key="4">
    <source>
        <dbReference type="Pfam" id="PF23598"/>
    </source>
</evidence>
<dbReference type="Pfam" id="PF23559">
    <property type="entry name" value="WHD_DRP"/>
    <property type="match status" value="1"/>
</dbReference>
<evidence type="ECO:0000256" key="2">
    <source>
        <dbReference type="ARBA" id="ARBA00022737"/>
    </source>
</evidence>
<feature type="domain" description="Disease resistance R13L4/SHOC-2-like LRR" evidence="4">
    <location>
        <begin position="113"/>
        <end position="320"/>
    </location>
</feature>
<dbReference type="PANTHER" id="PTHR47186">
    <property type="entry name" value="LEUCINE-RICH REPEAT-CONTAINING PROTEIN 57"/>
    <property type="match status" value="1"/>
</dbReference>
<keyword evidence="2" id="KW-0677">Repeat</keyword>
<dbReference type="RefSeq" id="XP_021830619.1">
    <property type="nucleotide sequence ID" value="XM_021974927.1"/>
</dbReference>
<dbReference type="InterPro" id="IPR003591">
    <property type="entry name" value="Leu-rich_rpt_typical-subtyp"/>
</dbReference>
<dbReference type="InterPro" id="IPR058922">
    <property type="entry name" value="WHD_DRP"/>
</dbReference>
<gene>
    <name evidence="6" type="primary">LOC110770727</name>
</gene>
<accession>A0A6P5TUW9</accession>
<organism evidence="5 6">
    <name type="scientific">Prunus avium</name>
    <name type="common">Cherry</name>
    <name type="synonym">Cerasus avium</name>
    <dbReference type="NCBI Taxonomy" id="42229"/>
    <lineage>
        <taxon>Eukaryota</taxon>
        <taxon>Viridiplantae</taxon>
        <taxon>Streptophyta</taxon>
        <taxon>Embryophyta</taxon>
        <taxon>Tracheophyta</taxon>
        <taxon>Spermatophyta</taxon>
        <taxon>Magnoliopsida</taxon>
        <taxon>eudicotyledons</taxon>
        <taxon>Gunneridae</taxon>
        <taxon>Pentapetalae</taxon>
        <taxon>rosids</taxon>
        <taxon>fabids</taxon>
        <taxon>Rosales</taxon>
        <taxon>Rosaceae</taxon>
        <taxon>Amygdaloideae</taxon>
        <taxon>Amygdaleae</taxon>
        <taxon>Prunus</taxon>
    </lineage>
</organism>
<dbReference type="InterPro" id="IPR055414">
    <property type="entry name" value="LRR_R13L4/SHOC2-like"/>
</dbReference>
<dbReference type="PANTHER" id="PTHR47186:SF18">
    <property type="entry name" value="RX N-TERMINAL DOMAIN-CONTAINING PROTEIN"/>
    <property type="match status" value="1"/>
</dbReference>
<dbReference type="Pfam" id="PF23598">
    <property type="entry name" value="LRR_14"/>
    <property type="match status" value="1"/>
</dbReference>
<keyword evidence="5" id="KW-1185">Reference proteome</keyword>
<dbReference type="SUPFAM" id="SSF52058">
    <property type="entry name" value="L domain-like"/>
    <property type="match status" value="1"/>
</dbReference>
<dbReference type="GeneID" id="110770727"/>
<evidence type="ECO:0000313" key="5">
    <source>
        <dbReference type="Proteomes" id="UP000515124"/>
    </source>
</evidence>